<reference evidence="1" key="1">
    <citation type="submission" date="2023-10" db="EMBL/GenBank/DDBJ databases">
        <authorList>
            <person name="Domelevo Entfellner J.-B."/>
        </authorList>
    </citation>
    <scope>NUCLEOTIDE SEQUENCE</scope>
</reference>
<dbReference type="AlphaFoldDB" id="A0AA86VZ74"/>
<sequence>MYVDPSRPKPMINGSDAFRSKSWWRKQGECCTKKRKGVYSDVNPSRVQGAADTCERVCVTNSVVRKYQKGQDQVKQESVGGSCQGHVNDAPFLFFSCWSKLLSTTLSF</sequence>
<organism evidence="1 2">
    <name type="scientific">Sphenostylis stenocarpa</name>
    <dbReference type="NCBI Taxonomy" id="92480"/>
    <lineage>
        <taxon>Eukaryota</taxon>
        <taxon>Viridiplantae</taxon>
        <taxon>Streptophyta</taxon>
        <taxon>Embryophyta</taxon>
        <taxon>Tracheophyta</taxon>
        <taxon>Spermatophyta</taxon>
        <taxon>Magnoliopsida</taxon>
        <taxon>eudicotyledons</taxon>
        <taxon>Gunneridae</taxon>
        <taxon>Pentapetalae</taxon>
        <taxon>rosids</taxon>
        <taxon>fabids</taxon>
        <taxon>Fabales</taxon>
        <taxon>Fabaceae</taxon>
        <taxon>Papilionoideae</taxon>
        <taxon>50 kb inversion clade</taxon>
        <taxon>NPAAA clade</taxon>
        <taxon>indigoferoid/millettioid clade</taxon>
        <taxon>Phaseoleae</taxon>
        <taxon>Sphenostylis</taxon>
    </lineage>
</organism>
<dbReference type="Proteomes" id="UP001189624">
    <property type="component" value="Chromosome 6"/>
</dbReference>
<dbReference type="EMBL" id="OY731403">
    <property type="protein sequence ID" value="CAJ1961590.1"/>
    <property type="molecule type" value="Genomic_DNA"/>
</dbReference>
<proteinExistence type="predicted"/>
<dbReference type="Gramene" id="rna-AYBTSS11_LOCUS18805">
    <property type="protein sequence ID" value="CAJ1961590.1"/>
    <property type="gene ID" value="gene-AYBTSS11_LOCUS18805"/>
</dbReference>
<name>A0AA86VZ74_9FABA</name>
<evidence type="ECO:0000313" key="2">
    <source>
        <dbReference type="Proteomes" id="UP001189624"/>
    </source>
</evidence>
<keyword evidence="2" id="KW-1185">Reference proteome</keyword>
<gene>
    <name evidence="1" type="ORF">AYBTSS11_LOCUS18805</name>
</gene>
<accession>A0AA86VZ74</accession>
<evidence type="ECO:0000313" key="1">
    <source>
        <dbReference type="EMBL" id="CAJ1961590.1"/>
    </source>
</evidence>
<protein>
    <submittedName>
        <fullName evidence="1">Uncharacterized protein</fullName>
    </submittedName>
</protein>